<evidence type="ECO:0000313" key="1">
    <source>
        <dbReference type="EMBL" id="QJA46585.1"/>
    </source>
</evidence>
<proteinExistence type="predicted"/>
<accession>A0A6H1ZH39</accession>
<dbReference type="EMBL" id="MT144606">
    <property type="protein sequence ID" value="QJH94789.1"/>
    <property type="molecule type" value="Genomic_DNA"/>
</dbReference>
<dbReference type="AlphaFoldDB" id="A0A6H1ZH39"/>
<gene>
    <name evidence="1" type="ORF">TM448A00456_0025</name>
    <name evidence="2" type="ORF">TM448B00301_0031</name>
</gene>
<sequence>MSEDIEQVDQLLLRFCRFMESKGLYFMGKDGEWLEDREMKVVIDWFCKKDKERRLVVNR</sequence>
<protein>
    <submittedName>
        <fullName evidence="1">Uncharacterized protein</fullName>
    </submittedName>
</protein>
<name>A0A6H1ZH39_9ZZZZ</name>
<reference evidence="1" key="1">
    <citation type="submission" date="2020-03" db="EMBL/GenBank/DDBJ databases">
        <title>The deep terrestrial virosphere.</title>
        <authorList>
            <person name="Holmfeldt K."/>
            <person name="Nilsson E."/>
            <person name="Simone D."/>
            <person name="Lopez-Fernandez M."/>
            <person name="Wu X."/>
            <person name="de Brujin I."/>
            <person name="Lundin D."/>
            <person name="Andersson A."/>
            <person name="Bertilsson S."/>
            <person name="Dopson M."/>
        </authorList>
    </citation>
    <scope>NUCLEOTIDE SEQUENCE</scope>
    <source>
        <strain evidence="1">TM448A00456</strain>
        <strain evidence="2">TM448B00301</strain>
    </source>
</reference>
<evidence type="ECO:0000313" key="2">
    <source>
        <dbReference type="EMBL" id="QJH94789.1"/>
    </source>
</evidence>
<dbReference type="EMBL" id="MT144015">
    <property type="protein sequence ID" value="QJA46585.1"/>
    <property type="molecule type" value="Genomic_DNA"/>
</dbReference>
<organism evidence="1">
    <name type="scientific">viral metagenome</name>
    <dbReference type="NCBI Taxonomy" id="1070528"/>
    <lineage>
        <taxon>unclassified sequences</taxon>
        <taxon>metagenomes</taxon>
        <taxon>organismal metagenomes</taxon>
    </lineage>
</organism>